<accession>A0A7X1AUC8</accession>
<keyword evidence="1" id="KW-0812">Transmembrane</keyword>
<keyword evidence="1" id="KW-0472">Membrane</keyword>
<dbReference type="EMBL" id="JACHVA010000005">
    <property type="protein sequence ID" value="MBC2600191.1"/>
    <property type="molecule type" value="Genomic_DNA"/>
</dbReference>
<protein>
    <submittedName>
        <fullName evidence="3">Transposase</fullName>
    </submittedName>
</protein>
<reference evidence="3 4" key="1">
    <citation type="submission" date="2020-07" db="EMBL/GenBank/DDBJ databases">
        <authorList>
            <person name="Feng X."/>
        </authorList>
    </citation>
    <scope>NUCLEOTIDE SEQUENCE [LARGE SCALE GENOMIC DNA]</scope>
    <source>
        <strain evidence="3 4">JCM14086</strain>
    </source>
</reference>
<gene>
    <name evidence="3" type="ORF">H5P30_00180</name>
</gene>
<feature type="transmembrane region" description="Helical" evidence="1">
    <location>
        <begin position="42"/>
        <end position="61"/>
    </location>
</feature>
<proteinExistence type="predicted"/>
<organism evidence="3 4">
    <name type="scientific">Puniceicoccus vermicola</name>
    <dbReference type="NCBI Taxonomy" id="388746"/>
    <lineage>
        <taxon>Bacteria</taxon>
        <taxon>Pseudomonadati</taxon>
        <taxon>Verrucomicrobiota</taxon>
        <taxon>Opitutia</taxon>
        <taxon>Puniceicoccales</taxon>
        <taxon>Puniceicoccaceae</taxon>
        <taxon>Puniceicoccus</taxon>
    </lineage>
</organism>
<keyword evidence="4" id="KW-1185">Reference proteome</keyword>
<keyword evidence="1" id="KW-1133">Transmembrane helix</keyword>
<comment type="caution">
    <text evidence="3">The sequence shown here is derived from an EMBL/GenBank/DDBJ whole genome shotgun (WGS) entry which is preliminary data.</text>
</comment>
<dbReference type="InterPro" id="IPR025668">
    <property type="entry name" value="Tnp_DDE_dom"/>
</dbReference>
<feature type="domain" description="Transposase DDE" evidence="2">
    <location>
        <begin position="12"/>
        <end position="60"/>
    </location>
</feature>
<sequence length="67" mass="8174">MGITRKEHIHYEKEIGKLRRMVENFFCRIKSYRRVARRYEQLPQTFLGFVTLAVIVDWIKFEFVHAA</sequence>
<dbReference type="AlphaFoldDB" id="A0A7X1AUC8"/>
<evidence type="ECO:0000313" key="4">
    <source>
        <dbReference type="Proteomes" id="UP000525652"/>
    </source>
</evidence>
<dbReference type="Pfam" id="PF13586">
    <property type="entry name" value="DDE_Tnp_1_2"/>
    <property type="match status" value="1"/>
</dbReference>
<evidence type="ECO:0000256" key="1">
    <source>
        <dbReference type="SAM" id="Phobius"/>
    </source>
</evidence>
<evidence type="ECO:0000259" key="2">
    <source>
        <dbReference type="Pfam" id="PF13586"/>
    </source>
</evidence>
<dbReference type="Proteomes" id="UP000525652">
    <property type="component" value="Unassembled WGS sequence"/>
</dbReference>
<evidence type="ECO:0000313" key="3">
    <source>
        <dbReference type="EMBL" id="MBC2600191.1"/>
    </source>
</evidence>
<dbReference type="RefSeq" id="WP_185690949.1">
    <property type="nucleotide sequence ID" value="NZ_JACHVA010000005.1"/>
</dbReference>
<name>A0A7X1AUC8_9BACT</name>